<feature type="region of interest" description="Disordered" evidence="1">
    <location>
        <begin position="1"/>
        <end position="21"/>
    </location>
</feature>
<evidence type="ECO:0000256" key="1">
    <source>
        <dbReference type="SAM" id="MobiDB-lite"/>
    </source>
</evidence>
<feature type="compositionally biased region" description="Low complexity" evidence="1">
    <location>
        <begin position="9"/>
        <end position="21"/>
    </location>
</feature>
<reference evidence="2" key="1">
    <citation type="submission" date="2019-12" db="EMBL/GenBank/DDBJ databases">
        <authorList>
            <person name="Scholes J."/>
        </authorList>
    </citation>
    <scope>NUCLEOTIDE SEQUENCE</scope>
</reference>
<keyword evidence="3" id="KW-1185">Reference proteome</keyword>
<accession>A0A9N7RDG6</accession>
<dbReference type="Proteomes" id="UP001153555">
    <property type="component" value="Unassembled WGS sequence"/>
</dbReference>
<proteinExistence type="predicted"/>
<feature type="non-terminal residue" evidence="2">
    <location>
        <position position="1"/>
    </location>
</feature>
<dbReference type="OrthoDB" id="45251at2759"/>
<protein>
    <submittedName>
        <fullName evidence="2">Uncharacterized protein</fullName>
    </submittedName>
</protein>
<feature type="region of interest" description="Disordered" evidence="1">
    <location>
        <begin position="40"/>
        <end position="78"/>
    </location>
</feature>
<dbReference type="AlphaFoldDB" id="A0A9N7RDG6"/>
<dbReference type="EMBL" id="CACSLK010024540">
    <property type="protein sequence ID" value="CAA0823110.1"/>
    <property type="molecule type" value="Genomic_DNA"/>
</dbReference>
<comment type="caution">
    <text evidence="2">The sequence shown here is derived from an EMBL/GenBank/DDBJ whole genome shotgun (WGS) entry which is preliminary data.</text>
</comment>
<gene>
    <name evidence="2" type="ORF">SHERM_20281</name>
</gene>
<evidence type="ECO:0000313" key="3">
    <source>
        <dbReference type="Proteomes" id="UP001153555"/>
    </source>
</evidence>
<organism evidence="2 3">
    <name type="scientific">Striga hermonthica</name>
    <name type="common">Purple witchweed</name>
    <name type="synonym">Buchnera hermonthica</name>
    <dbReference type="NCBI Taxonomy" id="68872"/>
    <lineage>
        <taxon>Eukaryota</taxon>
        <taxon>Viridiplantae</taxon>
        <taxon>Streptophyta</taxon>
        <taxon>Embryophyta</taxon>
        <taxon>Tracheophyta</taxon>
        <taxon>Spermatophyta</taxon>
        <taxon>Magnoliopsida</taxon>
        <taxon>eudicotyledons</taxon>
        <taxon>Gunneridae</taxon>
        <taxon>Pentapetalae</taxon>
        <taxon>asterids</taxon>
        <taxon>lamiids</taxon>
        <taxon>Lamiales</taxon>
        <taxon>Orobanchaceae</taxon>
        <taxon>Buchnereae</taxon>
        <taxon>Striga</taxon>
    </lineage>
</organism>
<name>A0A9N7RDG6_STRHE</name>
<evidence type="ECO:0000313" key="2">
    <source>
        <dbReference type="EMBL" id="CAA0823110.1"/>
    </source>
</evidence>
<feature type="compositionally biased region" description="Low complexity" evidence="1">
    <location>
        <begin position="64"/>
        <end position="78"/>
    </location>
</feature>
<sequence>TETTQPSLVGTETGDAGDAGDAVEGQLDQAVDVLDALLDSRNHRSPSPSVSLHLDHGTNEDDNASLSPSASIPSPSSMASTLVSRIPVEIVGKDRLYPGNDVSSFMTKLFKEKLCPEGYTWASVTKDTLDWYWMLFK</sequence>
<feature type="non-terminal residue" evidence="2">
    <location>
        <position position="137"/>
    </location>
</feature>